<protein>
    <submittedName>
        <fullName evidence="5">Dehydroquinate synthase-like protein</fullName>
    </submittedName>
</protein>
<dbReference type="Gene3D" id="1.20.1090.10">
    <property type="entry name" value="Dehydroquinate synthase-like - alpha domain"/>
    <property type="match status" value="1"/>
</dbReference>
<organism evidence="5 6">
    <name type="scientific">Hyaloscypha variabilis (strain UAMH 11265 / GT02V1 / F)</name>
    <name type="common">Meliniomyces variabilis</name>
    <dbReference type="NCBI Taxonomy" id="1149755"/>
    <lineage>
        <taxon>Eukaryota</taxon>
        <taxon>Fungi</taxon>
        <taxon>Dikarya</taxon>
        <taxon>Ascomycota</taxon>
        <taxon>Pezizomycotina</taxon>
        <taxon>Leotiomycetes</taxon>
        <taxon>Helotiales</taxon>
        <taxon>Hyaloscyphaceae</taxon>
        <taxon>Hyaloscypha</taxon>
        <taxon>Hyaloscypha variabilis</taxon>
    </lineage>
</organism>
<keyword evidence="6" id="KW-1185">Reference proteome</keyword>
<dbReference type="OrthoDB" id="339764at2759"/>
<evidence type="ECO:0000313" key="6">
    <source>
        <dbReference type="Proteomes" id="UP000235786"/>
    </source>
</evidence>
<evidence type="ECO:0000256" key="1">
    <source>
        <dbReference type="ARBA" id="ARBA00023002"/>
    </source>
</evidence>
<dbReference type="GO" id="GO:0046872">
    <property type="term" value="F:metal ion binding"/>
    <property type="evidence" value="ECO:0007669"/>
    <property type="project" value="InterPro"/>
</dbReference>
<feature type="region of interest" description="Disordered" evidence="2">
    <location>
        <begin position="1"/>
        <end position="23"/>
    </location>
</feature>
<gene>
    <name evidence="5" type="ORF">L207DRAFT_497880</name>
</gene>
<dbReference type="AlphaFoldDB" id="A0A2J6R7K2"/>
<sequence length="430" mass="46601">MSPTETYKAAFDEPPSSKVSGTAETSSLVSPYVSYGLPYTEACAKHVTKTFGRSRVYIIASGTLSRETDRLDRLIDALKAKGVEVVGVKKGMRPHTPWTQIIEIANEARAENADCIITLGAGSLTDGAKLVVLALANDITDPKDLAEYSIEAKTPKTGVKPPTVPLICIPTSLSGGEYFSLAGGTDDITTRHKQGFLQNGMGVRLIILDAELCLGTPWFHWLSTGVRSIDHCVEALCSLEATPQSDQDAEAGLRLLVPWLLKTKQDEQNVEARHYSQMGVRLAMKNVRAGIPMGGSHAIGHQLGPMGVGHGVTSCIMCPAVMKWNIEHGKDNPDIARKQEKIRSILWSEPSAADLFRKAGLQEEKADLGDLLDVIIRTLGLPRTLKEVDIGEDQIDKLAKRTLDDFWAATNPIPLTDAAQVKSILEMVIG</sequence>
<dbReference type="InterPro" id="IPR001670">
    <property type="entry name" value="ADH_Fe/GldA"/>
</dbReference>
<keyword evidence="1" id="KW-0560">Oxidoreductase</keyword>
<feature type="domain" description="Fe-containing alcohol dehydrogenase-like C-terminal" evidence="4">
    <location>
        <begin position="223"/>
        <end position="426"/>
    </location>
</feature>
<dbReference type="Pfam" id="PF00465">
    <property type="entry name" value="Fe-ADH"/>
    <property type="match status" value="1"/>
</dbReference>
<dbReference type="Proteomes" id="UP000235786">
    <property type="component" value="Unassembled WGS sequence"/>
</dbReference>
<evidence type="ECO:0000313" key="5">
    <source>
        <dbReference type="EMBL" id="PMD34478.1"/>
    </source>
</evidence>
<proteinExistence type="predicted"/>
<reference evidence="5 6" key="1">
    <citation type="submission" date="2016-04" db="EMBL/GenBank/DDBJ databases">
        <title>A degradative enzymes factory behind the ericoid mycorrhizal symbiosis.</title>
        <authorList>
            <consortium name="DOE Joint Genome Institute"/>
            <person name="Martino E."/>
            <person name="Morin E."/>
            <person name="Grelet G."/>
            <person name="Kuo A."/>
            <person name="Kohler A."/>
            <person name="Daghino S."/>
            <person name="Barry K."/>
            <person name="Choi C."/>
            <person name="Cichocki N."/>
            <person name="Clum A."/>
            <person name="Copeland A."/>
            <person name="Hainaut M."/>
            <person name="Haridas S."/>
            <person name="Labutti K."/>
            <person name="Lindquist E."/>
            <person name="Lipzen A."/>
            <person name="Khouja H.-R."/>
            <person name="Murat C."/>
            <person name="Ohm R."/>
            <person name="Olson A."/>
            <person name="Spatafora J."/>
            <person name="Veneault-Fourrey C."/>
            <person name="Henrissat B."/>
            <person name="Grigoriev I."/>
            <person name="Martin F."/>
            <person name="Perotto S."/>
        </authorList>
    </citation>
    <scope>NUCLEOTIDE SEQUENCE [LARGE SCALE GENOMIC DNA]</scope>
    <source>
        <strain evidence="5 6">F</strain>
    </source>
</reference>
<feature type="domain" description="Alcohol dehydrogenase iron-type/glycerol dehydrogenase GldA" evidence="3">
    <location>
        <begin position="45"/>
        <end position="209"/>
    </location>
</feature>
<dbReference type="CDD" id="cd08192">
    <property type="entry name" value="MAR-like"/>
    <property type="match status" value="1"/>
</dbReference>
<dbReference type="Pfam" id="PF25137">
    <property type="entry name" value="ADH_Fe_C"/>
    <property type="match status" value="1"/>
</dbReference>
<dbReference type="GO" id="GO:0005739">
    <property type="term" value="C:mitochondrion"/>
    <property type="evidence" value="ECO:0007669"/>
    <property type="project" value="TreeGrafter"/>
</dbReference>
<accession>A0A2J6R7K2</accession>
<dbReference type="SUPFAM" id="SSF56796">
    <property type="entry name" value="Dehydroquinate synthase-like"/>
    <property type="match status" value="1"/>
</dbReference>
<evidence type="ECO:0000256" key="2">
    <source>
        <dbReference type="SAM" id="MobiDB-lite"/>
    </source>
</evidence>
<name>A0A2J6R7K2_HYAVF</name>
<dbReference type="InterPro" id="IPR039697">
    <property type="entry name" value="Alcohol_dehydrogenase_Fe"/>
</dbReference>
<dbReference type="PANTHER" id="PTHR11496">
    <property type="entry name" value="ALCOHOL DEHYDROGENASE"/>
    <property type="match status" value="1"/>
</dbReference>
<dbReference type="Gene3D" id="3.40.50.1970">
    <property type="match status" value="1"/>
</dbReference>
<dbReference type="PANTHER" id="PTHR11496:SF107">
    <property type="entry name" value="ALCOHOL DEHYDROGENASE, PUTATIVE (AFU_ORTHOLOGUE AFUA_1G06800)-RELATED"/>
    <property type="match status" value="1"/>
</dbReference>
<evidence type="ECO:0000259" key="4">
    <source>
        <dbReference type="Pfam" id="PF25137"/>
    </source>
</evidence>
<evidence type="ECO:0000259" key="3">
    <source>
        <dbReference type="Pfam" id="PF00465"/>
    </source>
</evidence>
<dbReference type="STRING" id="1149755.A0A2J6R7K2"/>
<dbReference type="EMBL" id="KZ613954">
    <property type="protein sequence ID" value="PMD34478.1"/>
    <property type="molecule type" value="Genomic_DNA"/>
</dbReference>
<dbReference type="InterPro" id="IPR056798">
    <property type="entry name" value="ADH_Fe_C"/>
</dbReference>
<dbReference type="GO" id="GO:0004022">
    <property type="term" value="F:alcohol dehydrogenase (NAD+) activity"/>
    <property type="evidence" value="ECO:0007669"/>
    <property type="project" value="TreeGrafter"/>
</dbReference>